<dbReference type="GO" id="GO:0016020">
    <property type="term" value="C:membrane"/>
    <property type="evidence" value="ECO:0007669"/>
    <property type="project" value="UniProtKB-SubCell"/>
</dbReference>
<dbReference type="EMBL" id="CP059054">
    <property type="protein sequence ID" value="QLJ17419.1"/>
    <property type="molecule type" value="Genomic_DNA"/>
</dbReference>
<comment type="subcellular location">
    <subcellularLocation>
        <location evidence="1">Membrane</location>
        <topology evidence="1">Single-pass membrane protein</topology>
    </subcellularLocation>
</comment>
<evidence type="ECO:0000256" key="3">
    <source>
        <dbReference type="ARBA" id="ARBA00022692"/>
    </source>
</evidence>
<feature type="region of interest" description="Disordered" evidence="6">
    <location>
        <begin position="253"/>
        <end position="277"/>
    </location>
</feature>
<evidence type="ECO:0000256" key="6">
    <source>
        <dbReference type="SAM" id="MobiDB-lite"/>
    </source>
</evidence>
<dbReference type="AlphaFoldDB" id="A0A7D6A504"/>
<keyword evidence="3 7" id="KW-0812">Transmembrane</keyword>
<evidence type="ECO:0000313" key="8">
    <source>
        <dbReference type="EMBL" id="QLJ17419.1"/>
    </source>
</evidence>
<organism evidence="8 9">
    <name type="scientific">Pseudomonas putida</name>
    <name type="common">Arthrobacter siderocapsulatus</name>
    <dbReference type="NCBI Taxonomy" id="303"/>
    <lineage>
        <taxon>Bacteria</taxon>
        <taxon>Pseudomonadati</taxon>
        <taxon>Pseudomonadota</taxon>
        <taxon>Gammaproteobacteria</taxon>
        <taxon>Pseudomonadales</taxon>
        <taxon>Pseudomonadaceae</taxon>
        <taxon>Pseudomonas</taxon>
    </lineage>
</organism>
<feature type="compositionally biased region" description="Polar residues" evidence="6">
    <location>
        <begin position="420"/>
        <end position="432"/>
    </location>
</feature>
<feature type="transmembrane region" description="Helical" evidence="7">
    <location>
        <begin position="20"/>
        <end position="41"/>
    </location>
</feature>
<sequence>MAEESAPRVDERPATYKRKMQVWLAAAVGVVMALLLVLTVLNVMNKMKEKKAAQEAPPPPAAAPKVDRQDQFSQLVSNRKPSRQAVTDPAGGEGGVSLEEQFDKLKSQVPGLPGSKGASKTGAQDSDADLSPEDKAMRQWRAREQIRALDSARAKWGLDQAAARTSAGKSQAPAPRAQASQQGDGVGDQNGDLMARIAHLNRPFDESKSLEERRAEVKKRIDEAQRLRASLAMGGGNSAVGAGMAAGGVPGGAPQMQMASARQELKQVSSGFSAPPPNVVGYTKDNKYNADIAGKIKLNTGTEILTTLTKKAISDYSNSSLKAIVNRDVYDIERRYVVIPKGTEITIGILRTRNVNEAISNRMAFLVKKGILPNGNEIDFSKSASAADREGVGAIEDQTDYHLMAQFFGVAAYALVGTSTSRSGTGDDQSSYAGDVGEGAREQTAPLAQKYLNIVPTQTIRPGQSFQIVLESEMYIEPWSDLYAKYVE</sequence>
<feature type="region of interest" description="Disordered" evidence="6">
    <location>
        <begin position="160"/>
        <end position="190"/>
    </location>
</feature>
<dbReference type="RefSeq" id="WP_180690206.1">
    <property type="nucleotide sequence ID" value="NZ_CP059054.1"/>
</dbReference>
<comment type="similarity">
    <text evidence="2">Belongs to the TrbI/VirB10 family.</text>
</comment>
<feature type="region of interest" description="Disordered" evidence="6">
    <location>
        <begin position="420"/>
        <end position="439"/>
    </location>
</feature>
<dbReference type="InterPro" id="IPR005498">
    <property type="entry name" value="T4SS_VirB10/TraB/TrbI"/>
</dbReference>
<evidence type="ECO:0000313" key="9">
    <source>
        <dbReference type="Proteomes" id="UP000510934"/>
    </source>
</evidence>
<evidence type="ECO:0000256" key="5">
    <source>
        <dbReference type="ARBA" id="ARBA00023136"/>
    </source>
</evidence>
<dbReference type="Proteomes" id="UP000510934">
    <property type="component" value="Plasmid pBS1142"/>
</dbReference>
<dbReference type="CDD" id="cd16429">
    <property type="entry name" value="VirB10"/>
    <property type="match status" value="1"/>
</dbReference>
<evidence type="ECO:0000256" key="1">
    <source>
        <dbReference type="ARBA" id="ARBA00004167"/>
    </source>
</evidence>
<protein>
    <submittedName>
        <fullName evidence="8">TrbI/VirB10 family protein</fullName>
    </submittedName>
</protein>
<dbReference type="Gene3D" id="2.40.128.260">
    <property type="entry name" value="Type IV secretion system, VirB10/TraB/TrbI"/>
    <property type="match status" value="1"/>
</dbReference>
<keyword evidence="5 7" id="KW-0472">Membrane</keyword>
<geneLocation type="plasmid" evidence="9">
    <name>pbs1142</name>
</geneLocation>
<feature type="region of interest" description="Disordered" evidence="6">
    <location>
        <begin position="51"/>
        <end position="134"/>
    </location>
</feature>
<feature type="compositionally biased region" description="Low complexity" evidence="6">
    <location>
        <begin position="170"/>
        <end position="190"/>
    </location>
</feature>
<evidence type="ECO:0000256" key="7">
    <source>
        <dbReference type="SAM" id="Phobius"/>
    </source>
</evidence>
<accession>A0A7D6A504</accession>
<dbReference type="InterPro" id="IPR042217">
    <property type="entry name" value="T4SS_VirB10/TrbI"/>
</dbReference>
<keyword evidence="8" id="KW-0614">Plasmid</keyword>
<evidence type="ECO:0000256" key="4">
    <source>
        <dbReference type="ARBA" id="ARBA00022989"/>
    </source>
</evidence>
<evidence type="ECO:0000256" key="2">
    <source>
        <dbReference type="ARBA" id="ARBA00010265"/>
    </source>
</evidence>
<reference evidence="8 9" key="1">
    <citation type="journal article" date="2009" name="Mikrobiologiia">
        <title>[Phenanthren biodegradation and interaction of Pseudomonas putida BS3701 and Burkholderia sp.BS3702 in plant rhizosphere].</title>
        <authorList>
            <person name="Ovchinnikova A.A."/>
            <person name="Vetrova A.A."/>
            <person name="Filonov A.E."/>
            <person name="Boronin A.M."/>
        </authorList>
    </citation>
    <scope>NUCLEOTIDE SEQUENCE [LARGE SCALE GENOMIC DNA]</scope>
    <source>
        <strain evidence="8 9">BS3701</strain>
        <plasmid evidence="9">pbs1142</plasmid>
    </source>
</reference>
<dbReference type="Pfam" id="PF03743">
    <property type="entry name" value="TrbI"/>
    <property type="match status" value="1"/>
</dbReference>
<name>A0A7D6A504_PSEPU</name>
<keyword evidence="4 7" id="KW-1133">Transmembrane helix</keyword>
<gene>
    <name evidence="8" type="ORF">H0H12_29805</name>
</gene>
<proteinExistence type="inferred from homology"/>